<dbReference type="OrthoDB" id="3267755at2"/>
<reference evidence="1 2" key="1">
    <citation type="submission" date="2019-03" db="EMBL/GenBank/DDBJ databases">
        <title>Genomics of glacier-inhabiting Cryobacterium strains.</title>
        <authorList>
            <person name="Liu Q."/>
            <person name="Xin Y.-H."/>
        </authorList>
    </citation>
    <scope>NUCLEOTIDE SEQUENCE [LARGE SCALE GENOMIC DNA]</scope>
    <source>
        <strain evidence="1 2">CGMCC 1.10440</strain>
    </source>
</reference>
<keyword evidence="2" id="KW-1185">Reference proteome</keyword>
<evidence type="ECO:0000313" key="2">
    <source>
        <dbReference type="Proteomes" id="UP000298488"/>
    </source>
</evidence>
<name>A0A4V3I9E7_9MICO</name>
<dbReference type="Proteomes" id="UP000298488">
    <property type="component" value="Unassembled WGS sequence"/>
</dbReference>
<evidence type="ECO:0000313" key="1">
    <source>
        <dbReference type="EMBL" id="TFB79158.1"/>
    </source>
</evidence>
<gene>
    <name evidence="1" type="ORF">E3N84_03265</name>
</gene>
<proteinExistence type="predicted"/>
<protein>
    <submittedName>
        <fullName evidence="1">DUF4233 domain-containing protein</fullName>
    </submittedName>
</protein>
<accession>A0A4V3I9E7</accession>
<dbReference type="EMBL" id="SOFI01000003">
    <property type="protein sequence ID" value="TFB79158.1"/>
    <property type="molecule type" value="Genomic_DNA"/>
</dbReference>
<dbReference type="Pfam" id="PF14017">
    <property type="entry name" value="DUF4233"/>
    <property type="match status" value="1"/>
</dbReference>
<sequence>MTSQAPRMRRVRTATESLLSIVLGLEAALLFFVTVTAFGLRVLAPAVAFGGGAALFILFLVAAWLVRYPAGVWLGWLLQAVLIATGVILVLMYFIGAGFAALWVYCFITARRLDRKNFPTTDKTAREAP</sequence>
<dbReference type="AlphaFoldDB" id="A0A4V3I9E7"/>
<organism evidence="1 2">
    <name type="scientific">Terrimesophilobacter mesophilus</name>
    <dbReference type="NCBI Taxonomy" id="433647"/>
    <lineage>
        <taxon>Bacteria</taxon>
        <taxon>Bacillati</taxon>
        <taxon>Actinomycetota</taxon>
        <taxon>Actinomycetes</taxon>
        <taxon>Micrococcales</taxon>
        <taxon>Microbacteriaceae</taxon>
        <taxon>Terrimesophilobacter</taxon>
    </lineage>
</organism>
<dbReference type="RefSeq" id="WP_104095038.1">
    <property type="nucleotide sequence ID" value="NZ_JACHBP010000001.1"/>
</dbReference>
<comment type="caution">
    <text evidence="1">The sequence shown here is derived from an EMBL/GenBank/DDBJ whole genome shotgun (WGS) entry which is preliminary data.</text>
</comment>
<dbReference type="InterPro" id="IPR025327">
    <property type="entry name" value="DUF4233"/>
</dbReference>